<evidence type="ECO:0008006" key="3">
    <source>
        <dbReference type="Google" id="ProtNLM"/>
    </source>
</evidence>
<dbReference type="EMBL" id="JAUSUR010000003">
    <property type="protein sequence ID" value="MDQ0361151.1"/>
    <property type="molecule type" value="Genomic_DNA"/>
</dbReference>
<keyword evidence="2" id="KW-1185">Reference proteome</keyword>
<comment type="caution">
    <text evidence="1">The sequence shown here is derived from an EMBL/GenBank/DDBJ whole genome shotgun (WGS) entry which is preliminary data.</text>
</comment>
<dbReference type="RefSeq" id="WP_307407636.1">
    <property type="nucleotide sequence ID" value="NZ_JAUSUR010000003.1"/>
</dbReference>
<gene>
    <name evidence="1" type="ORF">J2S15_001898</name>
</gene>
<accession>A0ABU0E2U7</accession>
<dbReference type="NCBIfam" id="NF033832">
    <property type="entry name" value="sce7726_fam"/>
    <property type="match status" value="1"/>
</dbReference>
<organism evidence="1 2">
    <name type="scientific">Breznakia pachnodae</name>
    <dbReference type="NCBI Taxonomy" id="265178"/>
    <lineage>
        <taxon>Bacteria</taxon>
        <taxon>Bacillati</taxon>
        <taxon>Bacillota</taxon>
        <taxon>Erysipelotrichia</taxon>
        <taxon>Erysipelotrichales</taxon>
        <taxon>Erysipelotrichaceae</taxon>
        <taxon>Breznakia</taxon>
    </lineage>
</organism>
<reference evidence="1 2" key="1">
    <citation type="submission" date="2023-07" db="EMBL/GenBank/DDBJ databases">
        <title>Genomic Encyclopedia of Type Strains, Phase IV (KMG-IV): sequencing the most valuable type-strain genomes for metagenomic binning, comparative biology and taxonomic classification.</title>
        <authorList>
            <person name="Goeker M."/>
        </authorList>
    </citation>
    <scope>NUCLEOTIDE SEQUENCE [LARGE SCALE GENOMIC DNA]</scope>
    <source>
        <strain evidence="1 2">DSM 16784</strain>
    </source>
</reference>
<evidence type="ECO:0000313" key="2">
    <source>
        <dbReference type="Proteomes" id="UP001230220"/>
    </source>
</evidence>
<sequence length="207" mass="25236">MEELYIDDKIRLYDEDIREPLFDHLEQVYGKIRFFEEKIIGKSRADVIAICCDRIVGVEIKSDVDTYERLKSQVRNYNKFCDFNYIAVGRSHERHVEKHVPKEWGILVVYVEDEEICIMEQRPATLNPKMKQDIQISMMWRPELQRILTKNKLPQYKQKSKKFVQQKLIEKMEWTELKLQMCEELFERDYTLWDEELELYKQTSKRK</sequence>
<evidence type="ECO:0000313" key="1">
    <source>
        <dbReference type="EMBL" id="MDQ0361151.1"/>
    </source>
</evidence>
<protein>
    <recommendedName>
        <fullName evidence="3">Sce7726 family protein</fullName>
    </recommendedName>
</protein>
<dbReference type="Proteomes" id="UP001230220">
    <property type="component" value="Unassembled WGS sequence"/>
</dbReference>
<dbReference type="InterPro" id="IPR047729">
    <property type="entry name" value="Sce7726-like"/>
</dbReference>
<proteinExistence type="predicted"/>
<name>A0ABU0E2U7_9FIRM</name>